<dbReference type="PRINTS" id="PR00111">
    <property type="entry name" value="ABHYDROLASE"/>
</dbReference>
<gene>
    <name evidence="4" type="ORF">ACFSDX_18615</name>
</gene>
<evidence type="ECO:0000313" key="5">
    <source>
        <dbReference type="Proteomes" id="UP001597197"/>
    </source>
</evidence>
<dbReference type="Pfam" id="PF00561">
    <property type="entry name" value="Abhydrolase_1"/>
    <property type="match status" value="1"/>
</dbReference>
<dbReference type="PRINTS" id="PR00412">
    <property type="entry name" value="EPOXHYDRLASE"/>
</dbReference>
<dbReference type="SUPFAM" id="SSF53474">
    <property type="entry name" value="alpha/beta-Hydrolases"/>
    <property type="match status" value="1"/>
</dbReference>
<protein>
    <submittedName>
        <fullName evidence="4">Alpha/beta fold hydrolase</fullName>
    </submittedName>
</protein>
<dbReference type="Gene3D" id="1.50.10.10">
    <property type="match status" value="1"/>
</dbReference>
<keyword evidence="1 4" id="KW-0378">Hydrolase</keyword>
<dbReference type="InterPro" id="IPR000073">
    <property type="entry name" value="AB_hydrolase_1"/>
</dbReference>
<feature type="domain" description="AB hydrolase-1" evidence="3">
    <location>
        <begin position="445"/>
        <end position="680"/>
    </location>
</feature>
<dbReference type="InterPro" id="IPR008928">
    <property type="entry name" value="6-hairpin_glycosidase_sf"/>
</dbReference>
<dbReference type="Proteomes" id="UP001597197">
    <property type="component" value="Unassembled WGS sequence"/>
</dbReference>
<dbReference type="GO" id="GO:0016787">
    <property type="term" value="F:hydrolase activity"/>
    <property type="evidence" value="ECO:0007669"/>
    <property type="project" value="UniProtKB-KW"/>
</dbReference>
<dbReference type="RefSeq" id="WP_382316288.1">
    <property type="nucleotide sequence ID" value="NZ_JBHUFD010000012.1"/>
</dbReference>
<evidence type="ECO:0000259" key="3">
    <source>
        <dbReference type="Pfam" id="PF00561"/>
    </source>
</evidence>
<dbReference type="InterPro" id="IPR052043">
    <property type="entry name" value="PolySaccharide_Degr_Enz"/>
</dbReference>
<dbReference type="InterPro" id="IPR000639">
    <property type="entry name" value="Epox_hydrolase-like"/>
</dbReference>
<dbReference type="PANTHER" id="PTHR33886:SF8">
    <property type="entry name" value="UNSATURATED RHAMNOGALACTURONAN HYDROLASE (EUROFUNG)"/>
    <property type="match status" value="1"/>
</dbReference>
<dbReference type="InterPro" id="IPR010905">
    <property type="entry name" value="Glyco_hydro_88"/>
</dbReference>
<dbReference type="SUPFAM" id="SSF48208">
    <property type="entry name" value="Six-hairpin glycosidases"/>
    <property type="match status" value="1"/>
</dbReference>
<sequence length="697" mass="77298">MRNPRFLPNRILNSALLGLGLLGLPGLVRAQALAAGPAQLARTIMTIWPDSLEEVPGQPVKWNYGQGVALEGIKGLWERTGDQQYFNYIKKSIDFFVQPDGSIKKYRLGNYNIDEVKNGTLILFLYQQTHEPKYLKAATLLREQLKGHPRNPDGGFWHKQVYPRQMWLDGLYMGEPFYAQYAAITHETSAFDDVARQFILMEKHARDPKTGLLYHGYDDARQQGWADPKTGQSPNFWGRAMGWYAAGLVDALDYFPAQHPKRDSVVAILGRLAAAAQRYQDPKSGLWYQVLDKGNAQGNYLEASASCLLTYALAKGVRQGYLPASYLKTATKAYQGILQQFIETDAKGQVNLKGTVAVAGLGGKPYRDGSYGYYVQEPVRTNDIKGMGAFMLAGNEIELLSQQPNPGQAKRQKASPKATGPATKKGKINLGDAQLYYEEAGHGAPLVLLHGHSFDHRMWDPQLAELAQHYRVIRYDMRGYGRSSLPVEGQEFLHADDLHRLLQALHIPKAHLVGLSLGGFVAIDFMALHPESVLSVVSCSGSIYPRPGPEQPITAAEIARRRTEIAQLQARGLATFKEQWLASLLKSSGPEQASSEPLLRLMVQDWSMWQPLHVEPRVLLGQSLVPRLTAHPVRVPLLLLAGERESAARQHDNEVLQQLVPGAQTAVLPHAGHVANLDNPTAFTEAVLHFIALQPQL</sequence>
<dbReference type="Pfam" id="PF07470">
    <property type="entry name" value="Glyco_hydro_88"/>
    <property type="match status" value="1"/>
</dbReference>
<accession>A0ABW4QYR0</accession>
<name>A0ABW4QYR0_9BACT</name>
<proteinExistence type="predicted"/>
<feature type="region of interest" description="Disordered" evidence="2">
    <location>
        <begin position="402"/>
        <end position="424"/>
    </location>
</feature>
<keyword evidence="5" id="KW-1185">Reference proteome</keyword>
<reference evidence="5" key="1">
    <citation type="journal article" date="2019" name="Int. J. Syst. Evol. Microbiol.">
        <title>The Global Catalogue of Microorganisms (GCM) 10K type strain sequencing project: providing services to taxonomists for standard genome sequencing and annotation.</title>
        <authorList>
            <consortium name="The Broad Institute Genomics Platform"/>
            <consortium name="The Broad Institute Genome Sequencing Center for Infectious Disease"/>
            <person name="Wu L."/>
            <person name="Ma J."/>
        </authorList>
    </citation>
    <scope>NUCLEOTIDE SEQUENCE [LARGE SCALE GENOMIC DNA]</scope>
    <source>
        <strain evidence="5">CGMCC 1.15795</strain>
    </source>
</reference>
<dbReference type="PANTHER" id="PTHR33886">
    <property type="entry name" value="UNSATURATED RHAMNOGALACTURONAN HYDROLASE (EUROFUNG)"/>
    <property type="match status" value="1"/>
</dbReference>
<organism evidence="4 5">
    <name type="scientific">Hymenobacter bucti</name>
    <dbReference type="NCBI Taxonomy" id="1844114"/>
    <lineage>
        <taxon>Bacteria</taxon>
        <taxon>Pseudomonadati</taxon>
        <taxon>Bacteroidota</taxon>
        <taxon>Cytophagia</taxon>
        <taxon>Cytophagales</taxon>
        <taxon>Hymenobacteraceae</taxon>
        <taxon>Hymenobacter</taxon>
    </lineage>
</organism>
<evidence type="ECO:0000313" key="4">
    <source>
        <dbReference type="EMBL" id="MFD1874462.1"/>
    </source>
</evidence>
<dbReference type="InterPro" id="IPR012341">
    <property type="entry name" value="6hp_glycosidase-like_sf"/>
</dbReference>
<evidence type="ECO:0000256" key="1">
    <source>
        <dbReference type="ARBA" id="ARBA00022801"/>
    </source>
</evidence>
<dbReference type="InterPro" id="IPR029058">
    <property type="entry name" value="AB_hydrolase_fold"/>
</dbReference>
<comment type="caution">
    <text evidence="4">The sequence shown here is derived from an EMBL/GenBank/DDBJ whole genome shotgun (WGS) entry which is preliminary data.</text>
</comment>
<dbReference type="Gene3D" id="3.40.50.1820">
    <property type="entry name" value="alpha/beta hydrolase"/>
    <property type="match status" value="1"/>
</dbReference>
<evidence type="ECO:0000256" key="2">
    <source>
        <dbReference type="SAM" id="MobiDB-lite"/>
    </source>
</evidence>
<dbReference type="EMBL" id="JBHUFD010000012">
    <property type="protein sequence ID" value="MFD1874462.1"/>
    <property type="molecule type" value="Genomic_DNA"/>
</dbReference>